<name>A0A2I0JUM2_PUNGR</name>
<gene>
    <name evidence="2" type="ORF">CRG98_019596</name>
</gene>
<evidence type="ECO:0000256" key="1">
    <source>
        <dbReference type="SAM" id="MobiDB-lite"/>
    </source>
</evidence>
<sequence length="92" mass="10041">MEGAPPFSRRGLSPHPTIPGHPVIARPRDRWTSSWNYRSYDTAVVLCALKKAIEEEGGGRGRGLWVDGGGEKADTEGTMDNCHLSSVYLIAM</sequence>
<comment type="caution">
    <text evidence="2">The sequence shown here is derived from an EMBL/GenBank/DDBJ whole genome shotgun (WGS) entry which is preliminary data.</text>
</comment>
<dbReference type="Proteomes" id="UP000233551">
    <property type="component" value="Unassembled WGS sequence"/>
</dbReference>
<keyword evidence="3" id="KW-1185">Reference proteome</keyword>
<dbReference type="EMBL" id="PGOL01001200">
    <property type="protein sequence ID" value="PKI60008.1"/>
    <property type="molecule type" value="Genomic_DNA"/>
</dbReference>
<organism evidence="2 3">
    <name type="scientific">Punica granatum</name>
    <name type="common">Pomegranate</name>
    <dbReference type="NCBI Taxonomy" id="22663"/>
    <lineage>
        <taxon>Eukaryota</taxon>
        <taxon>Viridiplantae</taxon>
        <taxon>Streptophyta</taxon>
        <taxon>Embryophyta</taxon>
        <taxon>Tracheophyta</taxon>
        <taxon>Spermatophyta</taxon>
        <taxon>Magnoliopsida</taxon>
        <taxon>eudicotyledons</taxon>
        <taxon>Gunneridae</taxon>
        <taxon>Pentapetalae</taxon>
        <taxon>rosids</taxon>
        <taxon>malvids</taxon>
        <taxon>Myrtales</taxon>
        <taxon>Lythraceae</taxon>
        <taxon>Punica</taxon>
    </lineage>
</organism>
<feature type="region of interest" description="Disordered" evidence="1">
    <location>
        <begin position="1"/>
        <end position="25"/>
    </location>
</feature>
<reference evidence="2 3" key="1">
    <citation type="submission" date="2017-11" db="EMBL/GenBank/DDBJ databases">
        <title>De-novo sequencing of pomegranate (Punica granatum L.) genome.</title>
        <authorList>
            <person name="Akparov Z."/>
            <person name="Amiraslanov A."/>
            <person name="Hajiyeva S."/>
            <person name="Abbasov M."/>
            <person name="Kaur K."/>
            <person name="Hamwieh A."/>
            <person name="Solovyev V."/>
            <person name="Salamov A."/>
            <person name="Braich B."/>
            <person name="Kosarev P."/>
            <person name="Mahmoud A."/>
            <person name="Hajiyev E."/>
            <person name="Babayeva S."/>
            <person name="Izzatullayeva V."/>
            <person name="Mammadov A."/>
            <person name="Mammadov A."/>
            <person name="Sharifova S."/>
            <person name="Ojaghi J."/>
            <person name="Eynullazada K."/>
            <person name="Bayramov B."/>
            <person name="Abdulazimova A."/>
            <person name="Shahmuradov I."/>
        </authorList>
    </citation>
    <scope>NUCLEOTIDE SEQUENCE [LARGE SCALE GENOMIC DNA]</scope>
    <source>
        <strain evidence="3">cv. AG2017</strain>
        <tissue evidence="2">Leaf</tissue>
    </source>
</reference>
<protein>
    <submittedName>
        <fullName evidence="2">Uncharacterized protein</fullName>
    </submittedName>
</protein>
<accession>A0A2I0JUM2</accession>
<evidence type="ECO:0000313" key="2">
    <source>
        <dbReference type="EMBL" id="PKI60008.1"/>
    </source>
</evidence>
<dbReference type="AlphaFoldDB" id="A0A2I0JUM2"/>
<evidence type="ECO:0000313" key="3">
    <source>
        <dbReference type="Proteomes" id="UP000233551"/>
    </source>
</evidence>
<proteinExistence type="predicted"/>